<name>A0A9W4TSZ3_9ASCO</name>
<proteinExistence type="inferred from homology"/>
<reference evidence="8" key="1">
    <citation type="submission" date="2022-12" db="EMBL/GenBank/DDBJ databases">
        <authorList>
            <person name="Brejova B."/>
        </authorList>
    </citation>
    <scope>NUCLEOTIDE SEQUENCE</scope>
</reference>
<evidence type="ECO:0000256" key="2">
    <source>
        <dbReference type="ARBA" id="ARBA00013064"/>
    </source>
</evidence>
<feature type="domain" description="Tyrosine specific protein phosphatases" evidence="7">
    <location>
        <begin position="68"/>
        <end position="123"/>
    </location>
</feature>
<dbReference type="InterPro" id="IPR016278">
    <property type="entry name" value="DUSP12"/>
</dbReference>
<dbReference type="EC" id="3.1.3.48" evidence="2"/>
<sequence>MIYRILGVLYLSSIKPIIEELDLAKEYKITHILSILPGSINETYFSNYTWKQIEITDEETTNIIPYLEDCITFIDSAFINENPGNVLVHCAQGVSRSVIVIMAYLMKRYKLTLDQSLYAVKRKCSDAEPNSSFIKQLEMFANMGFKLDESNEEYKRFLINISMKLDPTGKQVRDLIMERQTNDESKDMNSNFELRCKRCRQILANQSNMETHEIPTQESKQSKFTKTAPNSRRIISIQNASNKCSHYFLKEPVKWMQSELEKSQLEGKFQCPKCGSKVGGYNWQGSRCSCGKWMVPATHLQEAKVDFFKK</sequence>
<dbReference type="Proteomes" id="UP001152885">
    <property type="component" value="Unassembled WGS sequence"/>
</dbReference>
<keyword evidence="4" id="KW-0904">Protein phosphatase</keyword>
<dbReference type="EMBL" id="CANTUO010000001">
    <property type="protein sequence ID" value="CAI5756022.1"/>
    <property type="molecule type" value="Genomic_DNA"/>
</dbReference>
<dbReference type="PANTHER" id="PTHR45848:SF4">
    <property type="entry name" value="DUAL SPECIFICITY PROTEIN PHOSPHATASE 12"/>
    <property type="match status" value="1"/>
</dbReference>
<evidence type="ECO:0000313" key="9">
    <source>
        <dbReference type="Proteomes" id="UP001152885"/>
    </source>
</evidence>
<dbReference type="CDD" id="cd14518">
    <property type="entry name" value="DSP_fungal_YVH1"/>
    <property type="match status" value="1"/>
</dbReference>
<dbReference type="OrthoDB" id="2017893at2759"/>
<keyword evidence="3" id="KW-0378">Hydrolase</keyword>
<feature type="domain" description="Tyrosine-protein phosphatase" evidence="6">
    <location>
        <begin position="1"/>
        <end position="146"/>
    </location>
</feature>
<evidence type="ECO:0000259" key="6">
    <source>
        <dbReference type="PROSITE" id="PS50054"/>
    </source>
</evidence>
<feature type="active site" description="Phosphocysteine intermediate" evidence="5">
    <location>
        <position position="90"/>
    </location>
</feature>
<dbReference type="GO" id="GO:0004725">
    <property type="term" value="F:protein tyrosine phosphatase activity"/>
    <property type="evidence" value="ECO:0007669"/>
    <property type="project" value="UniProtKB-EC"/>
</dbReference>
<evidence type="ECO:0000256" key="1">
    <source>
        <dbReference type="ARBA" id="ARBA00008601"/>
    </source>
</evidence>
<dbReference type="InterPro" id="IPR029021">
    <property type="entry name" value="Prot-tyrosine_phosphatase-like"/>
</dbReference>
<comment type="similarity">
    <text evidence="1">Belongs to the protein-tyrosine phosphatase family. Non-receptor class dual specificity subfamily.</text>
</comment>
<dbReference type="Pfam" id="PF00782">
    <property type="entry name" value="DSPc"/>
    <property type="match status" value="1"/>
</dbReference>
<dbReference type="PROSITE" id="PS50054">
    <property type="entry name" value="TYR_PHOSPHATASE_DUAL"/>
    <property type="match status" value="1"/>
</dbReference>
<evidence type="ECO:0000313" key="8">
    <source>
        <dbReference type="EMBL" id="CAI5756022.1"/>
    </source>
</evidence>
<keyword evidence="9" id="KW-1185">Reference proteome</keyword>
<organism evidence="8 9">
    <name type="scientific">Candida verbasci</name>
    <dbReference type="NCBI Taxonomy" id="1227364"/>
    <lineage>
        <taxon>Eukaryota</taxon>
        <taxon>Fungi</taxon>
        <taxon>Dikarya</taxon>
        <taxon>Ascomycota</taxon>
        <taxon>Saccharomycotina</taxon>
        <taxon>Pichiomycetes</taxon>
        <taxon>Debaryomycetaceae</taxon>
        <taxon>Candida/Lodderomyces clade</taxon>
        <taxon>Candida</taxon>
    </lineage>
</organism>
<dbReference type="Gene3D" id="3.90.190.10">
    <property type="entry name" value="Protein tyrosine phosphatase superfamily"/>
    <property type="match status" value="1"/>
</dbReference>
<accession>A0A9W4TSZ3</accession>
<dbReference type="PANTHER" id="PTHR45848">
    <property type="entry name" value="DUAL SPECIFICITY PROTEIN PHOSPHATASE 12 FAMILY MEMBER"/>
    <property type="match status" value="1"/>
</dbReference>
<gene>
    <name evidence="8" type="ORF">CANVERA_P0540</name>
</gene>
<dbReference type="SMART" id="SM00195">
    <property type="entry name" value="DSPc"/>
    <property type="match status" value="1"/>
</dbReference>
<dbReference type="InterPro" id="IPR020422">
    <property type="entry name" value="TYR_PHOSPHATASE_DUAL_dom"/>
</dbReference>
<dbReference type="GO" id="GO:0005634">
    <property type="term" value="C:nucleus"/>
    <property type="evidence" value="ECO:0007669"/>
    <property type="project" value="TreeGrafter"/>
</dbReference>
<protein>
    <recommendedName>
        <fullName evidence="2">protein-tyrosine-phosphatase</fullName>
        <ecNumber evidence="2">3.1.3.48</ecNumber>
    </recommendedName>
</protein>
<dbReference type="AlphaFoldDB" id="A0A9W4TSZ3"/>
<dbReference type="SUPFAM" id="SSF52799">
    <property type="entry name" value="(Phosphotyrosine protein) phosphatases II"/>
    <property type="match status" value="1"/>
</dbReference>
<evidence type="ECO:0000259" key="7">
    <source>
        <dbReference type="PROSITE" id="PS50056"/>
    </source>
</evidence>
<dbReference type="InterPro" id="IPR000340">
    <property type="entry name" value="Dual-sp_phosphatase_cat-dom"/>
</dbReference>
<evidence type="ECO:0000256" key="4">
    <source>
        <dbReference type="ARBA" id="ARBA00022912"/>
    </source>
</evidence>
<comment type="caution">
    <text evidence="8">The sequence shown here is derived from an EMBL/GenBank/DDBJ whole genome shotgun (WGS) entry which is preliminary data.</text>
</comment>
<dbReference type="PROSITE" id="PS50056">
    <property type="entry name" value="TYR_PHOSPHATASE_2"/>
    <property type="match status" value="1"/>
</dbReference>
<evidence type="ECO:0000256" key="5">
    <source>
        <dbReference type="PIRSR" id="PIRSR000941-50"/>
    </source>
</evidence>
<dbReference type="GO" id="GO:0008138">
    <property type="term" value="F:protein tyrosine/serine/threonine phosphatase activity"/>
    <property type="evidence" value="ECO:0007669"/>
    <property type="project" value="InterPro"/>
</dbReference>
<dbReference type="PIRSF" id="PIRSF000941">
    <property type="entry name" value="DUSP12"/>
    <property type="match status" value="1"/>
</dbReference>
<dbReference type="InterPro" id="IPR000387">
    <property type="entry name" value="Tyr_Pase_dom"/>
</dbReference>
<evidence type="ECO:0000256" key="3">
    <source>
        <dbReference type="ARBA" id="ARBA00022801"/>
    </source>
</evidence>